<evidence type="ECO:0000256" key="1">
    <source>
        <dbReference type="SAM" id="Phobius"/>
    </source>
</evidence>
<keyword evidence="1" id="KW-0472">Membrane</keyword>
<dbReference type="AlphaFoldDB" id="A0A9X4L041"/>
<evidence type="ECO:0000313" key="3">
    <source>
        <dbReference type="Proteomes" id="UP001153404"/>
    </source>
</evidence>
<accession>A0A9X4L041</accession>
<dbReference type="Proteomes" id="UP001153404">
    <property type="component" value="Unassembled WGS sequence"/>
</dbReference>
<feature type="transmembrane region" description="Helical" evidence="1">
    <location>
        <begin position="12"/>
        <end position="32"/>
    </location>
</feature>
<reference evidence="2" key="1">
    <citation type="submission" date="2022-10" db="EMBL/GenBank/DDBJ databases">
        <title>Comparative genomic analysis of Cohnella hashimotonis sp. nov., isolated from the International Space Station.</title>
        <authorList>
            <person name="Simpson A."/>
            <person name="Venkateswaran K."/>
        </authorList>
    </citation>
    <scope>NUCLEOTIDE SEQUENCE</scope>
    <source>
        <strain evidence="2">DSM 28161</strain>
    </source>
</reference>
<keyword evidence="1" id="KW-1133">Transmembrane helix</keyword>
<feature type="transmembrane region" description="Helical" evidence="1">
    <location>
        <begin position="38"/>
        <end position="55"/>
    </location>
</feature>
<sequence>MLFKSGESVLRWGFILCASMLTGTLGMQWFGLSAGERIGYDIGFVLGCVLSVWIMRKLLRLRFKY</sequence>
<protein>
    <submittedName>
        <fullName evidence="2">Uncharacterized protein</fullName>
    </submittedName>
</protein>
<keyword evidence="1" id="KW-0812">Transmembrane</keyword>
<evidence type="ECO:0000313" key="2">
    <source>
        <dbReference type="EMBL" id="MDG0811057.1"/>
    </source>
</evidence>
<dbReference type="RefSeq" id="WP_277533494.1">
    <property type="nucleotide sequence ID" value="NZ_JAPDIA010000007.1"/>
</dbReference>
<dbReference type="EMBL" id="JAPDIA010000007">
    <property type="protein sequence ID" value="MDG0811057.1"/>
    <property type="molecule type" value="Genomic_DNA"/>
</dbReference>
<keyword evidence="3" id="KW-1185">Reference proteome</keyword>
<organism evidence="2 3">
    <name type="scientific">Cohnella rhizosphaerae</name>
    <dbReference type="NCBI Taxonomy" id="1457232"/>
    <lineage>
        <taxon>Bacteria</taxon>
        <taxon>Bacillati</taxon>
        <taxon>Bacillota</taxon>
        <taxon>Bacilli</taxon>
        <taxon>Bacillales</taxon>
        <taxon>Paenibacillaceae</taxon>
        <taxon>Cohnella</taxon>
    </lineage>
</organism>
<name>A0A9X4L041_9BACL</name>
<gene>
    <name evidence="2" type="ORF">OMP40_18050</name>
</gene>
<comment type="caution">
    <text evidence="2">The sequence shown here is derived from an EMBL/GenBank/DDBJ whole genome shotgun (WGS) entry which is preliminary data.</text>
</comment>
<proteinExistence type="predicted"/>